<dbReference type="RefSeq" id="WP_073136048.1">
    <property type="nucleotide sequence ID" value="NZ_FQWQ01000002.1"/>
</dbReference>
<dbReference type="EMBL" id="FQWQ01000002">
    <property type="protein sequence ID" value="SHH23386.1"/>
    <property type="molecule type" value="Genomic_DNA"/>
</dbReference>
<evidence type="ECO:0000313" key="4">
    <source>
        <dbReference type="Proteomes" id="UP000184212"/>
    </source>
</evidence>
<sequence length="138" mass="15657">MNAVKITVQANIAADRKKVWDYYTNPKHITKWNFASDDWHCPKAANDLRVGGKYSATMAAKDGSFGFDFEAIYDEVIDQKTFTYTMGDGRKATADFDTVGNQTKLTITFDAETENSEEMQRGGWQAILNNFKKYVESK</sequence>
<evidence type="ECO:0000313" key="3">
    <source>
        <dbReference type="EMBL" id="SHH23386.1"/>
    </source>
</evidence>
<dbReference type="InterPro" id="IPR023393">
    <property type="entry name" value="START-like_dom_sf"/>
</dbReference>
<comment type="similarity">
    <text evidence="1">Belongs to the AHA1 family.</text>
</comment>
<evidence type="ECO:0000259" key="2">
    <source>
        <dbReference type="Pfam" id="PF08327"/>
    </source>
</evidence>
<dbReference type="Pfam" id="PF08327">
    <property type="entry name" value="AHSA1"/>
    <property type="match status" value="1"/>
</dbReference>
<dbReference type="OrthoDB" id="384974at2"/>
<keyword evidence="4" id="KW-1185">Reference proteome</keyword>
<accession>A0A1M5RBH2</accession>
<dbReference type="SUPFAM" id="SSF55961">
    <property type="entry name" value="Bet v1-like"/>
    <property type="match status" value="1"/>
</dbReference>
<organism evidence="3 4">
    <name type="scientific">Chryseolinea serpens</name>
    <dbReference type="NCBI Taxonomy" id="947013"/>
    <lineage>
        <taxon>Bacteria</taxon>
        <taxon>Pseudomonadati</taxon>
        <taxon>Bacteroidota</taxon>
        <taxon>Cytophagia</taxon>
        <taxon>Cytophagales</taxon>
        <taxon>Fulvivirgaceae</taxon>
        <taxon>Chryseolinea</taxon>
    </lineage>
</organism>
<dbReference type="Proteomes" id="UP000184212">
    <property type="component" value="Unassembled WGS sequence"/>
</dbReference>
<feature type="domain" description="Activator of Hsp90 ATPase homologue 1/2-like C-terminal" evidence="2">
    <location>
        <begin position="14"/>
        <end position="136"/>
    </location>
</feature>
<reference evidence="3 4" key="1">
    <citation type="submission" date="2016-11" db="EMBL/GenBank/DDBJ databases">
        <authorList>
            <person name="Jaros S."/>
            <person name="Januszkiewicz K."/>
            <person name="Wedrychowicz H."/>
        </authorList>
    </citation>
    <scope>NUCLEOTIDE SEQUENCE [LARGE SCALE GENOMIC DNA]</scope>
    <source>
        <strain evidence="3 4">DSM 24574</strain>
    </source>
</reference>
<protein>
    <submittedName>
        <fullName evidence="3">Uncharacterized conserved protein YndB, AHSA1/START domain</fullName>
    </submittedName>
</protein>
<dbReference type="AlphaFoldDB" id="A0A1M5RBH2"/>
<dbReference type="CDD" id="cd08897">
    <property type="entry name" value="SRPBCC_CalC_Aha1-like_4"/>
    <property type="match status" value="1"/>
</dbReference>
<dbReference type="STRING" id="947013.SAMN04488109_3288"/>
<evidence type="ECO:0000256" key="1">
    <source>
        <dbReference type="ARBA" id="ARBA00006817"/>
    </source>
</evidence>
<name>A0A1M5RBH2_9BACT</name>
<dbReference type="InterPro" id="IPR013538">
    <property type="entry name" value="ASHA1/2-like_C"/>
</dbReference>
<dbReference type="Gene3D" id="3.30.530.20">
    <property type="match status" value="1"/>
</dbReference>
<gene>
    <name evidence="3" type="ORF">SAMN04488109_3288</name>
</gene>
<proteinExistence type="inferred from homology"/>